<keyword evidence="2" id="KW-0963">Cytoplasm</keyword>
<evidence type="ECO:0000313" key="3">
    <source>
        <dbReference type="EMBL" id="KAG2470645.1"/>
    </source>
</evidence>
<dbReference type="EMBL" id="JAATIS010000094">
    <property type="protein sequence ID" value="KAG2470645.1"/>
    <property type="molecule type" value="Genomic_DNA"/>
</dbReference>
<dbReference type="GO" id="GO:0051879">
    <property type="term" value="F:Hsp90 protein binding"/>
    <property type="evidence" value="ECO:0007669"/>
    <property type="project" value="TreeGrafter"/>
</dbReference>
<name>A0A8X7XK30_POLSE</name>
<evidence type="ECO:0000256" key="2">
    <source>
        <dbReference type="ARBA" id="ARBA00022490"/>
    </source>
</evidence>
<dbReference type="SUPFAM" id="SSF48371">
    <property type="entry name" value="ARM repeat"/>
    <property type="match status" value="1"/>
</dbReference>
<feature type="non-terminal residue" evidence="3">
    <location>
        <position position="1"/>
    </location>
</feature>
<feature type="non-terminal residue" evidence="3">
    <location>
        <position position="192"/>
    </location>
</feature>
<dbReference type="Proteomes" id="UP000886611">
    <property type="component" value="Unassembled WGS sequence"/>
</dbReference>
<dbReference type="PANTHER" id="PTHR45994:SF3">
    <property type="entry name" value="PROTEIN UNC-45 HOMOLOG A"/>
    <property type="match status" value="1"/>
</dbReference>
<dbReference type="Gene3D" id="1.25.10.10">
    <property type="entry name" value="Leucine-rich Repeat Variant"/>
    <property type="match status" value="1"/>
</dbReference>
<dbReference type="PANTHER" id="PTHR45994">
    <property type="entry name" value="FI21225P1"/>
    <property type="match status" value="1"/>
</dbReference>
<dbReference type="InterPro" id="IPR011989">
    <property type="entry name" value="ARM-like"/>
</dbReference>
<comment type="caution">
    <text evidence="3">The sequence shown here is derived from an EMBL/GenBank/DDBJ whole genome shotgun (WGS) entry which is preliminary data.</text>
</comment>
<dbReference type="InterPro" id="IPR016024">
    <property type="entry name" value="ARM-type_fold"/>
</dbReference>
<keyword evidence="4" id="KW-1185">Reference proteome</keyword>
<evidence type="ECO:0000313" key="4">
    <source>
        <dbReference type="Proteomes" id="UP000886611"/>
    </source>
</evidence>
<dbReference type="AlphaFoldDB" id="A0A8X7XK30"/>
<sequence>MALTNLAGINERVRQKIVKEKAVPKIEGYMFEDHEMIRTAATECMCNMVLCKEVQDMFAATGNDRLKLLVLYSGEDDEKLRKAASGTLAMLTSLQPPLCSRIPDATTHWLEILQALLLSDSVDLQHRGTVITMNMMQAEHDLAKRLIESEVLEILSVLAKDDHAKQSQASRAAKQCLQIAIDYGLIKPNTAE</sequence>
<proteinExistence type="predicted"/>
<protein>
    <submittedName>
        <fullName evidence="3">UN45A protein</fullName>
    </submittedName>
</protein>
<comment type="subcellular location">
    <subcellularLocation>
        <location evidence="1">Cytoplasm</location>
    </subcellularLocation>
</comment>
<accession>A0A8X7XK30</accession>
<organism evidence="3 4">
    <name type="scientific">Polypterus senegalus</name>
    <name type="common">Senegal bichir</name>
    <dbReference type="NCBI Taxonomy" id="55291"/>
    <lineage>
        <taxon>Eukaryota</taxon>
        <taxon>Metazoa</taxon>
        <taxon>Chordata</taxon>
        <taxon>Craniata</taxon>
        <taxon>Vertebrata</taxon>
        <taxon>Euteleostomi</taxon>
        <taxon>Actinopterygii</taxon>
        <taxon>Polypteriformes</taxon>
        <taxon>Polypteridae</taxon>
        <taxon>Polypterus</taxon>
    </lineage>
</organism>
<evidence type="ECO:0000256" key="1">
    <source>
        <dbReference type="ARBA" id="ARBA00004496"/>
    </source>
</evidence>
<dbReference type="GO" id="GO:0005737">
    <property type="term" value="C:cytoplasm"/>
    <property type="evidence" value="ECO:0007669"/>
    <property type="project" value="UniProtKB-SubCell"/>
</dbReference>
<reference evidence="3 4" key="1">
    <citation type="journal article" date="2021" name="Cell">
        <title>Tracing the genetic footprints of vertebrate landing in non-teleost ray-finned fishes.</title>
        <authorList>
            <person name="Bi X."/>
            <person name="Wang K."/>
            <person name="Yang L."/>
            <person name="Pan H."/>
            <person name="Jiang H."/>
            <person name="Wei Q."/>
            <person name="Fang M."/>
            <person name="Yu H."/>
            <person name="Zhu C."/>
            <person name="Cai Y."/>
            <person name="He Y."/>
            <person name="Gan X."/>
            <person name="Zeng H."/>
            <person name="Yu D."/>
            <person name="Zhu Y."/>
            <person name="Jiang H."/>
            <person name="Qiu Q."/>
            <person name="Yang H."/>
            <person name="Zhang Y.E."/>
            <person name="Wang W."/>
            <person name="Zhu M."/>
            <person name="He S."/>
            <person name="Zhang G."/>
        </authorList>
    </citation>
    <scope>NUCLEOTIDE SEQUENCE [LARGE SCALE GENOMIC DNA]</scope>
    <source>
        <strain evidence="3">Bchr_013</strain>
    </source>
</reference>
<gene>
    <name evidence="3" type="primary">Unc45a</name>
    <name evidence="3" type="ORF">GTO96_0006050</name>
</gene>